<dbReference type="Gene3D" id="1.10.340.30">
    <property type="entry name" value="Hypothetical protein, domain 2"/>
    <property type="match status" value="1"/>
</dbReference>
<evidence type="ECO:0000313" key="3">
    <source>
        <dbReference type="EMBL" id="KAJ3651059.1"/>
    </source>
</evidence>
<reference evidence="3" key="1">
    <citation type="journal article" date="2023" name="G3 (Bethesda)">
        <title>Whole genome assemblies of Zophobas morio and Tenebrio molitor.</title>
        <authorList>
            <person name="Kaur S."/>
            <person name="Stinson S.A."/>
            <person name="diCenzo G.C."/>
        </authorList>
    </citation>
    <scope>NUCLEOTIDE SEQUENCE</scope>
    <source>
        <strain evidence="3">QUZm001</strain>
    </source>
</reference>
<comment type="subcellular location">
    <subcellularLocation>
        <location evidence="1">Nucleus</location>
    </subcellularLocation>
</comment>
<dbReference type="GO" id="GO:0003824">
    <property type="term" value="F:catalytic activity"/>
    <property type="evidence" value="ECO:0007669"/>
    <property type="project" value="InterPro"/>
</dbReference>
<dbReference type="InterPro" id="IPR045138">
    <property type="entry name" value="MeCP2/MBD4"/>
</dbReference>
<accession>A0AA38IBW0</accession>
<keyword evidence="2" id="KW-0539">Nucleus</keyword>
<dbReference type="AlphaFoldDB" id="A0AA38IBW0"/>
<gene>
    <name evidence="3" type="ORF">Zmor_017121</name>
</gene>
<sequence>MMDTITLSPFFSQNTLLVAGICSRCYRDLDDVKIVKINTAFLRQIIKNRTLRWRPPRSPHNLVEESFYDNPWGLLVATIFLNKTTCFSARPLIEQFLEDFPDAVDVVAKKPEDLEKYFDNLGLVKRARQVWQMSYDFLYKRWRSVGELHGIGRYGEDAFRIFCLGDFSVEPEDRFLKIYRAWYLTKETEGERFLIKFIKIIIIKQS</sequence>
<evidence type="ECO:0008006" key="5">
    <source>
        <dbReference type="Google" id="ProtNLM"/>
    </source>
</evidence>
<proteinExistence type="predicted"/>
<name>A0AA38IBW0_9CUCU</name>
<evidence type="ECO:0000313" key="4">
    <source>
        <dbReference type="Proteomes" id="UP001168821"/>
    </source>
</evidence>
<organism evidence="3 4">
    <name type="scientific">Zophobas morio</name>
    <dbReference type="NCBI Taxonomy" id="2755281"/>
    <lineage>
        <taxon>Eukaryota</taxon>
        <taxon>Metazoa</taxon>
        <taxon>Ecdysozoa</taxon>
        <taxon>Arthropoda</taxon>
        <taxon>Hexapoda</taxon>
        <taxon>Insecta</taxon>
        <taxon>Pterygota</taxon>
        <taxon>Neoptera</taxon>
        <taxon>Endopterygota</taxon>
        <taxon>Coleoptera</taxon>
        <taxon>Polyphaga</taxon>
        <taxon>Cucujiformia</taxon>
        <taxon>Tenebrionidae</taxon>
        <taxon>Zophobas</taxon>
    </lineage>
</organism>
<keyword evidence="4" id="KW-1185">Reference proteome</keyword>
<protein>
    <recommendedName>
        <fullName evidence="5">HhH-GPD domain-containing protein</fullName>
    </recommendedName>
</protein>
<dbReference type="GO" id="GO:0006281">
    <property type="term" value="P:DNA repair"/>
    <property type="evidence" value="ECO:0007669"/>
    <property type="project" value="InterPro"/>
</dbReference>
<evidence type="ECO:0000256" key="2">
    <source>
        <dbReference type="ARBA" id="ARBA00023242"/>
    </source>
</evidence>
<dbReference type="InterPro" id="IPR011257">
    <property type="entry name" value="DNA_glycosylase"/>
</dbReference>
<dbReference type="Proteomes" id="UP001168821">
    <property type="component" value="Unassembled WGS sequence"/>
</dbReference>
<dbReference type="GO" id="GO:0005634">
    <property type="term" value="C:nucleus"/>
    <property type="evidence" value="ECO:0007669"/>
    <property type="project" value="UniProtKB-SubCell"/>
</dbReference>
<dbReference type="SUPFAM" id="SSF48150">
    <property type="entry name" value="DNA-glycosylase"/>
    <property type="match status" value="1"/>
</dbReference>
<dbReference type="PANTHER" id="PTHR15074:SF0">
    <property type="entry name" value="METHYL-CPG-BINDING DOMAIN PROTEIN 4-LIKE PROTEIN"/>
    <property type="match status" value="1"/>
</dbReference>
<dbReference type="EMBL" id="JALNTZ010000005">
    <property type="protein sequence ID" value="KAJ3651059.1"/>
    <property type="molecule type" value="Genomic_DNA"/>
</dbReference>
<dbReference type="GO" id="GO:0003677">
    <property type="term" value="F:DNA binding"/>
    <property type="evidence" value="ECO:0007669"/>
    <property type="project" value="InterPro"/>
</dbReference>
<dbReference type="PANTHER" id="PTHR15074">
    <property type="entry name" value="METHYL-CPG-BINDING PROTEIN"/>
    <property type="match status" value="1"/>
</dbReference>
<evidence type="ECO:0000256" key="1">
    <source>
        <dbReference type="ARBA" id="ARBA00004123"/>
    </source>
</evidence>
<comment type="caution">
    <text evidence="3">The sequence shown here is derived from an EMBL/GenBank/DDBJ whole genome shotgun (WGS) entry which is preliminary data.</text>
</comment>